<comment type="caution">
    <text evidence="2">The sequence shown here is derived from an EMBL/GenBank/DDBJ whole genome shotgun (WGS) entry which is preliminary data.</text>
</comment>
<organism evidence="2 3">
    <name type="scientific">Mycena venus</name>
    <dbReference type="NCBI Taxonomy" id="2733690"/>
    <lineage>
        <taxon>Eukaryota</taxon>
        <taxon>Fungi</taxon>
        <taxon>Dikarya</taxon>
        <taxon>Basidiomycota</taxon>
        <taxon>Agaricomycotina</taxon>
        <taxon>Agaricomycetes</taxon>
        <taxon>Agaricomycetidae</taxon>
        <taxon>Agaricales</taxon>
        <taxon>Marasmiineae</taxon>
        <taxon>Mycenaceae</taxon>
        <taxon>Mycena</taxon>
    </lineage>
</organism>
<evidence type="ECO:0000313" key="3">
    <source>
        <dbReference type="Proteomes" id="UP000620124"/>
    </source>
</evidence>
<feature type="signal peptide" evidence="1">
    <location>
        <begin position="1"/>
        <end position="18"/>
    </location>
</feature>
<dbReference type="CDD" id="cd23714">
    <property type="entry name" value="beta-trefoil_Ricin_MtaL"/>
    <property type="match status" value="1"/>
</dbReference>
<dbReference type="OrthoDB" id="2972047at2759"/>
<evidence type="ECO:0000256" key="1">
    <source>
        <dbReference type="SAM" id="SignalP"/>
    </source>
</evidence>
<protein>
    <recommendedName>
        <fullName evidence="4">Ricin B lectin domain-containing protein</fullName>
    </recommendedName>
</protein>
<gene>
    <name evidence="2" type="ORF">MVEN_00134400</name>
</gene>
<feature type="chain" id="PRO_5034157799" description="Ricin B lectin domain-containing protein" evidence="1">
    <location>
        <begin position="19"/>
        <end position="182"/>
    </location>
</feature>
<keyword evidence="3" id="KW-1185">Reference proteome</keyword>
<dbReference type="PROSITE" id="PS51257">
    <property type="entry name" value="PROKAR_LIPOPROTEIN"/>
    <property type="match status" value="1"/>
</dbReference>
<dbReference type="AlphaFoldDB" id="A0A8H7DAD1"/>
<name>A0A8H7DAD1_9AGAR</name>
<dbReference type="EMBL" id="JACAZI010000002">
    <property type="protein sequence ID" value="KAF7368154.1"/>
    <property type="molecule type" value="Genomic_DNA"/>
</dbReference>
<dbReference type="Proteomes" id="UP000620124">
    <property type="component" value="Unassembled WGS sequence"/>
</dbReference>
<accession>A0A8H7DAD1</accession>
<dbReference type="InterPro" id="IPR035992">
    <property type="entry name" value="Ricin_B-like_lectins"/>
</dbReference>
<dbReference type="Gene3D" id="2.80.10.50">
    <property type="match status" value="1"/>
</dbReference>
<dbReference type="SUPFAM" id="SSF50370">
    <property type="entry name" value="Ricin B-like lectins"/>
    <property type="match status" value="1"/>
</dbReference>
<proteinExistence type="predicted"/>
<keyword evidence="1" id="KW-0732">Signal</keyword>
<reference evidence="2" key="1">
    <citation type="submission" date="2020-05" db="EMBL/GenBank/DDBJ databases">
        <title>Mycena genomes resolve the evolution of fungal bioluminescence.</title>
        <authorList>
            <person name="Tsai I.J."/>
        </authorList>
    </citation>
    <scope>NUCLEOTIDE SEQUENCE</scope>
    <source>
        <strain evidence="2">CCC161011</strain>
    </source>
</reference>
<sequence length="182" mass="19288">MFSKIFTVGLAALTLVGAAPATGFQSPMAISCSLNVQTAAASAAAKSLDPGRYLILDIPRKTQLRSYAKDDPVFVSLTLEYPGAFGVWEVKPAKEGAFTITNLGLGSPAYAGNDKKVMAGKNGAQASFAIEAAGDDTFVVKSVNEDLVWTRTTPNAVRSQVQLQPANGGEEQKWKFVRVDTD</sequence>
<evidence type="ECO:0000313" key="2">
    <source>
        <dbReference type="EMBL" id="KAF7368154.1"/>
    </source>
</evidence>
<evidence type="ECO:0008006" key="4">
    <source>
        <dbReference type="Google" id="ProtNLM"/>
    </source>
</evidence>